<evidence type="ECO:0000259" key="13">
    <source>
        <dbReference type="Pfam" id="PF00749"/>
    </source>
</evidence>
<dbReference type="SUPFAM" id="SSF52374">
    <property type="entry name" value="Nucleotidylyl transferase"/>
    <property type="match status" value="1"/>
</dbReference>
<dbReference type="InterPro" id="IPR000924">
    <property type="entry name" value="Glu/Gln-tRNA-synth"/>
</dbReference>
<dbReference type="NCBIfam" id="TIGR00464">
    <property type="entry name" value="gltX_bact"/>
    <property type="match status" value="1"/>
</dbReference>
<keyword evidence="15" id="KW-1185">Reference proteome</keyword>
<evidence type="ECO:0000256" key="8">
    <source>
        <dbReference type="ARBA" id="ARBA00023146"/>
    </source>
</evidence>
<dbReference type="EC" id="6.1.1.17" evidence="3"/>
<dbReference type="InterPro" id="IPR014729">
    <property type="entry name" value="Rossmann-like_a/b/a_fold"/>
</dbReference>
<keyword evidence="8 11" id="KW-0030">Aminoacyl-tRNA synthetase</keyword>
<keyword evidence="5 11" id="KW-0547">Nucleotide-binding</keyword>
<dbReference type="GO" id="GO:0005739">
    <property type="term" value="C:mitochondrion"/>
    <property type="evidence" value="ECO:0007669"/>
    <property type="project" value="UniProtKB-SubCell"/>
</dbReference>
<dbReference type="OrthoDB" id="428822at2759"/>
<dbReference type="PANTHER" id="PTHR43311:SF2">
    <property type="entry name" value="GLUTAMATE--TRNA LIGASE, MITOCHONDRIAL-RELATED"/>
    <property type="match status" value="1"/>
</dbReference>
<gene>
    <name evidence="14" type="ORF">TPAR_06777</name>
</gene>
<name>A0A2S4KS68_9HYPO</name>
<dbReference type="InterPro" id="IPR049940">
    <property type="entry name" value="GluQ/Sye"/>
</dbReference>
<dbReference type="CDD" id="cd00808">
    <property type="entry name" value="GluRS_core"/>
    <property type="match status" value="1"/>
</dbReference>
<dbReference type="GO" id="GO:0005524">
    <property type="term" value="F:ATP binding"/>
    <property type="evidence" value="ECO:0007669"/>
    <property type="project" value="UniProtKB-KW"/>
</dbReference>
<evidence type="ECO:0000256" key="9">
    <source>
        <dbReference type="ARBA" id="ARBA00030865"/>
    </source>
</evidence>
<comment type="caution">
    <text evidence="14">The sequence shown here is derived from an EMBL/GenBank/DDBJ whole genome shotgun (WGS) entry which is preliminary data.</text>
</comment>
<dbReference type="InterPro" id="IPR020058">
    <property type="entry name" value="Glu/Gln-tRNA-synth_Ib_cat-dom"/>
</dbReference>
<dbReference type="Pfam" id="PF00749">
    <property type="entry name" value="tRNA-synt_1c"/>
    <property type="match status" value="1"/>
</dbReference>
<evidence type="ECO:0000256" key="6">
    <source>
        <dbReference type="ARBA" id="ARBA00022840"/>
    </source>
</evidence>
<comment type="similarity">
    <text evidence="2">Belongs to the class-I aminoacyl-tRNA synthetase family. Glutamate--tRNA ligase type 1 subfamily.</text>
</comment>
<protein>
    <recommendedName>
        <fullName evidence="10">Glutamate--tRNA ligase, mitochondrial</fullName>
        <ecNumber evidence="3">6.1.1.17</ecNumber>
    </recommendedName>
    <alternativeName>
        <fullName evidence="9">Glutamyl-tRNA synthetase</fullName>
    </alternativeName>
</protein>
<dbReference type="InterPro" id="IPR033910">
    <property type="entry name" value="GluRS_core"/>
</dbReference>
<organism evidence="14 15">
    <name type="scientific">Tolypocladium paradoxum</name>
    <dbReference type="NCBI Taxonomy" id="94208"/>
    <lineage>
        <taxon>Eukaryota</taxon>
        <taxon>Fungi</taxon>
        <taxon>Dikarya</taxon>
        <taxon>Ascomycota</taxon>
        <taxon>Pezizomycotina</taxon>
        <taxon>Sordariomycetes</taxon>
        <taxon>Hypocreomycetidae</taxon>
        <taxon>Hypocreales</taxon>
        <taxon>Ophiocordycipitaceae</taxon>
        <taxon>Tolypocladium</taxon>
    </lineage>
</organism>
<keyword evidence="6 11" id="KW-0067">ATP-binding</keyword>
<evidence type="ECO:0000256" key="11">
    <source>
        <dbReference type="RuleBase" id="RU363037"/>
    </source>
</evidence>
<dbReference type="STRING" id="94208.A0A2S4KS68"/>
<dbReference type="HAMAP" id="MF_00022">
    <property type="entry name" value="Glu_tRNA_synth_type1"/>
    <property type="match status" value="1"/>
</dbReference>
<dbReference type="EMBL" id="PKSG01000756">
    <property type="protein sequence ID" value="POR33011.1"/>
    <property type="molecule type" value="Genomic_DNA"/>
</dbReference>
<evidence type="ECO:0000256" key="7">
    <source>
        <dbReference type="ARBA" id="ARBA00022917"/>
    </source>
</evidence>
<keyword evidence="4 11" id="KW-0436">Ligase</keyword>
<dbReference type="Gene3D" id="3.40.50.620">
    <property type="entry name" value="HUPs"/>
    <property type="match status" value="1"/>
</dbReference>
<comment type="subcellular location">
    <subcellularLocation>
        <location evidence="1">Mitochondrion</location>
    </subcellularLocation>
</comment>
<dbReference type="GO" id="GO:0006424">
    <property type="term" value="P:glutamyl-tRNA aminoacylation"/>
    <property type="evidence" value="ECO:0007669"/>
    <property type="project" value="InterPro"/>
</dbReference>
<evidence type="ECO:0000256" key="10">
    <source>
        <dbReference type="ARBA" id="ARBA00072917"/>
    </source>
</evidence>
<evidence type="ECO:0000313" key="14">
    <source>
        <dbReference type="EMBL" id="POR33011.1"/>
    </source>
</evidence>
<dbReference type="FunFam" id="3.40.50.620:FF:000045">
    <property type="entry name" value="Glutamate--tRNA ligase, mitochondrial"/>
    <property type="match status" value="1"/>
</dbReference>
<evidence type="ECO:0000256" key="3">
    <source>
        <dbReference type="ARBA" id="ARBA00012835"/>
    </source>
</evidence>
<dbReference type="AlphaFoldDB" id="A0A2S4KS68"/>
<dbReference type="GO" id="GO:0004818">
    <property type="term" value="F:glutamate-tRNA ligase activity"/>
    <property type="evidence" value="ECO:0007669"/>
    <property type="project" value="UniProtKB-EC"/>
</dbReference>
<dbReference type="PANTHER" id="PTHR43311">
    <property type="entry name" value="GLUTAMATE--TRNA LIGASE"/>
    <property type="match status" value="1"/>
</dbReference>
<evidence type="ECO:0000256" key="12">
    <source>
        <dbReference type="SAM" id="MobiDB-lite"/>
    </source>
</evidence>
<dbReference type="GO" id="GO:0008270">
    <property type="term" value="F:zinc ion binding"/>
    <property type="evidence" value="ECO:0007669"/>
    <property type="project" value="InterPro"/>
</dbReference>
<accession>A0A2S4KS68</accession>
<reference evidence="14 15" key="1">
    <citation type="submission" date="2018-01" db="EMBL/GenBank/DDBJ databases">
        <title>Harnessing the power of phylogenomics to disentangle the directionality and signatures of interkingdom host jumping in the parasitic fungal genus Tolypocladium.</title>
        <authorList>
            <person name="Quandt C.A."/>
            <person name="Patterson W."/>
            <person name="Spatafora J.W."/>
        </authorList>
    </citation>
    <scope>NUCLEOTIDE SEQUENCE [LARGE SCALE GENOMIC DNA]</scope>
    <source>
        <strain evidence="14 15">NRBC 100945</strain>
    </source>
</reference>
<evidence type="ECO:0000256" key="2">
    <source>
        <dbReference type="ARBA" id="ARBA00007894"/>
    </source>
</evidence>
<feature type="compositionally biased region" description="Basic and acidic residues" evidence="12">
    <location>
        <begin position="58"/>
        <end position="77"/>
    </location>
</feature>
<feature type="domain" description="Glutamyl/glutaminyl-tRNA synthetase class Ib catalytic" evidence="13">
    <location>
        <begin position="119"/>
        <end position="403"/>
    </location>
</feature>
<sequence>MSFSARSSRLASSITCPRFSLLASLPRRGRCLATPRAEPRAVLLHGSRAHMNSPTEAARIEKSRGANAEKNDPKASREIGLGSGLKGLRNKTKALKQTDGTSRDASTRTILGQSSDLPIRARFAPSPTGYLHLGSLRTALFNNLAASASKGGAFILRIEDTDQSRLVEDAEERLIKDLEWAGLSWDEGPDRGGPYGPYRQSERLAVYKDHVQKLVDDGYAYRCFCSSEQLESQKRELHDAGKPTVYPGTCRSIDASESNGRAAQGEPHVVRFKGDAFGRPKFRDAIYGSFQKKDPEEDFIVMKTDGFPTYHVANVIDDHLMRITHVIRGEEWLISTPKHLALYQAFGWEPPTFAHLGLLVNSDGSKLSKRNDSVNVSKYQDGGVFPMALLAWLANLGSSFKSDAKTPRTVDDVADALTFKFTRGGIKLNLGKLEHFHNKYRDALLRNHIPALAEKEAKLIDHHLTQPMLRQLEAITSGSSIESDKRPKAWQTDLELVPALQANETEAKYVYNIFASRQGGFQSPSALIQQHPYLFWRVPVSLYHSSLAASAPDERILDALDQAIERQDYWDNQGVKVMDFIRDKLHNEDIDQVVVHNVLRLVGAGGQDVASQSSSRMFMLLGRDEWRHRLDVVKALLREMR</sequence>
<dbReference type="PRINTS" id="PR00987">
    <property type="entry name" value="TRNASYNTHGLU"/>
</dbReference>
<feature type="region of interest" description="Disordered" evidence="12">
    <location>
        <begin position="47"/>
        <end position="83"/>
    </location>
</feature>
<evidence type="ECO:0000313" key="15">
    <source>
        <dbReference type="Proteomes" id="UP000237481"/>
    </source>
</evidence>
<dbReference type="Proteomes" id="UP000237481">
    <property type="component" value="Unassembled WGS sequence"/>
</dbReference>
<evidence type="ECO:0000256" key="1">
    <source>
        <dbReference type="ARBA" id="ARBA00004173"/>
    </source>
</evidence>
<dbReference type="InterPro" id="IPR004527">
    <property type="entry name" value="Glu-tRNA-ligase_bac/mito"/>
</dbReference>
<evidence type="ECO:0000256" key="5">
    <source>
        <dbReference type="ARBA" id="ARBA00022741"/>
    </source>
</evidence>
<evidence type="ECO:0000256" key="4">
    <source>
        <dbReference type="ARBA" id="ARBA00022598"/>
    </source>
</evidence>
<keyword evidence="7 11" id="KW-0648">Protein biosynthesis</keyword>
<proteinExistence type="inferred from homology"/>